<keyword evidence="4" id="KW-1185">Reference proteome</keyword>
<dbReference type="EMBL" id="JAOQJL010000036">
    <property type="protein sequence ID" value="MCU6766657.1"/>
    <property type="molecule type" value="Genomic_DNA"/>
</dbReference>
<dbReference type="SUPFAM" id="SSF51556">
    <property type="entry name" value="Metallo-dependent hydrolases"/>
    <property type="match status" value="1"/>
</dbReference>
<dbReference type="Proteomes" id="UP001652409">
    <property type="component" value="Unassembled WGS sequence"/>
</dbReference>
<dbReference type="InterPro" id="IPR032466">
    <property type="entry name" value="Metal_Hydrolase"/>
</dbReference>
<comment type="caution">
    <text evidence="3">The sequence shown here is derived from an EMBL/GenBank/DDBJ whole genome shotgun (WGS) entry which is preliminary data.</text>
</comment>
<protein>
    <submittedName>
        <fullName evidence="3">Amidohydrolase</fullName>
    </submittedName>
</protein>
<dbReference type="InterPro" id="IPR006680">
    <property type="entry name" value="Amidohydro-rel"/>
</dbReference>
<evidence type="ECO:0000259" key="2">
    <source>
        <dbReference type="Pfam" id="PF04909"/>
    </source>
</evidence>
<evidence type="ECO:0000313" key="3">
    <source>
        <dbReference type="EMBL" id="MCU6766657.1"/>
    </source>
</evidence>
<proteinExistence type="predicted"/>
<evidence type="ECO:0000256" key="1">
    <source>
        <dbReference type="ARBA" id="ARBA00023239"/>
    </source>
</evidence>
<dbReference type="PANTHER" id="PTHR21240:SF19">
    <property type="entry name" value="CATALYTIC_ HYDROLASE"/>
    <property type="match status" value="1"/>
</dbReference>
<organism evidence="3 4">
    <name type="scientific">Blautia ammoniilytica</name>
    <dbReference type="NCBI Taxonomy" id="2981782"/>
    <lineage>
        <taxon>Bacteria</taxon>
        <taxon>Bacillati</taxon>
        <taxon>Bacillota</taxon>
        <taxon>Clostridia</taxon>
        <taxon>Lachnospirales</taxon>
        <taxon>Lachnospiraceae</taxon>
        <taxon>Blautia</taxon>
    </lineage>
</organism>
<dbReference type="Pfam" id="PF04909">
    <property type="entry name" value="Amidohydro_2"/>
    <property type="match status" value="1"/>
</dbReference>
<name>A0ABT2TWP2_9FIRM</name>
<dbReference type="RefSeq" id="WP_262583116.1">
    <property type="nucleotide sequence ID" value="NZ_JAOQJL010000036.1"/>
</dbReference>
<reference evidence="3 4" key="1">
    <citation type="journal article" date="2021" name="ISME Commun">
        <title>Automated analysis of genomic sequences facilitates high-throughput and comprehensive description of bacteria.</title>
        <authorList>
            <person name="Hitch T.C.A."/>
        </authorList>
    </citation>
    <scope>NUCLEOTIDE SEQUENCE [LARGE SCALE GENOMIC DNA]</scope>
    <source>
        <strain evidence="3 4">Sanger_23</strain>
    </source>
</reference>
<gene>
    <name evidence="3" type="ORF">OCV61_14815</name>
</gene>
<dbReference type="PANTHER" id="PTHR21240">
    <property type="entry name" value="2-AMINO-3-CARBOXYLMUCONATE-6-SEMIALDEHYDE DECARBOXYLASE"/>
    <property type="match status" value="1"/>
</dbReference>
<accession>A0ABT2TWP2</accession>
<feature type="domain" description="Amidohydrolase-related" evidence="2">
    <location>
        <begin position="4"/>
        <end position="299"/>
    </location>
</feature>
<sequence>MKKIDSHVHIYKQICGYGGRGELLTAGGGKAIWANGDTHYLIPEGMGESSFEADRLLNLMNENQVEKAVILQGNLYGFQNRYIHETVQKYPDRLIGACAVDPFARHGVELMEHFLRQGFRIAKFEFSDSCGLMSFHQKFSLNSDRMYPYYRLLEERQGVLTVDIGAMGMDSYQPEAIQQISDKFPGLKIVICHLLAHKKGEEKILRQELEMLNQKNIWFDLAAVPWNAADESYPFWAALDNIKTAKEVIGYRKMLWGSDAPAVILRDSYKELYQYLEESQIFTEAEKESIFYKNAQEVYFNGGNIKAGNGC</sequence>
<dbReference type="InterPro" id="IPR032465">
    <property type="entry name" value="ACMSD"/>
</dbReference>
<dbReference type="Gene3D" id="3.20.20.140">
    <property type="entry name" value="Metal-dependent hydrolases"/>
    <property type="match status" value="1"/>
</dbReference>
<keyword evidence="1" id="KW-0456">Lyase</keyword>
<evidence type="ECO:0000313" key="4">
    <source>
        <dbReference type="Proteomes" id="UP001652409"/>
    </source>
</evidence>